<comment type="caution">
    <text evidence="6">The sequence shown here is derived from an EMBL/GenBank/DDBJ whole genome shotgun (WGS) entry which is preliminary data.</text>
</comment>
<dbReference type="InterPro" id="IPR011011">
    <property type="entry name" value="Znf_FYVE_PHD"/>
</dbReference>
<evidence type="ECO:0000259" key="5">
    <source>
        <dbReference type="SMART" id="SM00249"/>
    </source>
</evidence>
<dbReference type="Gene3D" id="3.30.40.10">
    <property type="entry name" value="Zinc/RING finger domain, C3HC4 (zinc finger)"/>
    <property type="match status" value="1"/>
</dbReference>
<proteinExistence type="predicted"/>
<feature type="compositionally biased region" description="Basic residues" evidence="4">
    <location>
        <begin position="214"/>
        <end position="225"/>
    </location>
</feature>
<dbReference type="STRING" id="101127.A0A1X2GL17"/>
<dbReference type="PANTHER" id="PTHR14296">
    <property type="entry name" value="REMODELING AND SPACING FACTOR 1"/>
    <property type="match status" value="1"/>
</dbReference>
<keyword evidence="2" id="KW-0863">Zinc-finger</keyword>
<feature type="region of interest" description="Disordered" evidence="4">
    <location>
        <begin position="338"/>
        <end position="382"/>
    </location>
</feature>
<feature type="compositionally biased region" description="Polar residues" evidence="4">
    <location>
        <begin position="675"/>
        <end position="688"/>
    </location>
</feature>
<dbReference type="InterPro" id="IPR013083">
    <property type="entry name" value="Znf_RING/FYVE/PHD"/>
</dbReference>
<keyword evidence="1" id="KW-0479">Metal-binding</keyword>
<dbReference type="PANTHER" id="PTHR14296:SF3">
    <property type="entry name" value="DIKAR, ISOFORM F"/>
    <property type="match status" value="1"/>
</dbReference>
<feature type="region of interest" description="Disordered" evidence="4">
    <location>
        <begin position="413"/>
        <end position="494"/>
    </location>
</feature>
<accession>A0A1X2GL17</accession>
<protein>
    <recommendedName>
        <fullName evidence="5">Zinc finger PHD-type domain-containing protein</fullName>
    </recommendedName>
</protein>
<feature type="compositionally biased region" description="Basic and acidic residues" evidence="4">
    <location>
        <begin position="351"/>
        <end position="382"/>
    </location>
</feature>
<organism evidence="6 7">
    <name type="scientific">Hesseltinella vesiculosa</name>
    <dbReference type="NCBI Taxonomy" id="101127"/>
    <lineage>
        <taxon>Eukaryota</taxon>
        <taxon>Fungi</taxon>
        <taxon>Fungi incertae sedis</taxon>
        <taxon>Mucoromycota</taxon>
        <taxon>Mucoromycotina</taxon>
        <taxon>Mucoromycetes</taxon>
        <taxon>Mucorales</taxon>
        <taxon>Cunninghamellaceae</taxon>
        <taxon>Hesseltinella</taxon>
    </lineage>
</organism>
<feature type="domain" description="Zinc finger PHD-type" evidence="5">
    <location>
        <begin position="514"/>
        <end position="569"/>
    </location>
</feature>
<dbReference type="PROSITE" id="PS01359">
    <property type="entry name" value="ZF_PHD_1"/>
    <property type="match status" value="1"/>
</dbReference>
<dbReference type="OrthoDB" id="303107at2759"/>
<dbReference type="InterPro" id="IPR001965">
    <property type="entry name" value="Znf_PHD"/>
</dbReference>
<dbReference type="GO" id="GO:0008270">
    <property type="term" value="F:zinc ion binding"/>
    <property type="evidence" value="ECO:0007669"/>
    <property type="project" value="UniProtKB-KW"/>
</dbReference>
<dbReference type="SMART" id="SM00249">
    <property type="entry name" value="PHD"/>
    <property type="match status" value="1"/>
</dbReference>
<name>A0A1X2GL17_9FUNG</name>
<keyword evidence="7" id="KW-1185">Reference proteome</keyword>
<evidence type="ECO:0000256" key="1">
    <source>
        <dbReference type="ARBA" id="ARBA00022723"/>
    </source>
</evidence>
<feature type="region of interest" description="Disordered" evidence="4">
    <location>
        <begin position="749"/>
        <end position="775"/>
    </location>
</feature>
<gene>
    <name evidence="6" type="ORF">DM01DRAFT_1406603</name>
</gene>
<evidence type="ECO:0000256" key="2">
    <source>
        <dbReference type="ARBA" id="ARBA00022771"/>
    </source>
</evidence>
<dbReference type="EMBL" id="MCGT01000010">
    <property type="protein sequence ID" value="ORX56275.1"/>
    <property type="molecule type" value="Genomic_DNA"/>
</dbReference>
<dbReference type="InterPro" id="IPR019786">
    <property type="entry name" value="Zinc_finger_PHD-type_CS"/>
</dbReference>
<dbReference type="SUPFAM" id="SSF57903">
    <property type="entry name" value="FYVE/PHD zinc finger"/>
    <property type="match status" value="1"/>
</dbReference>
<feature type="region of interest" description="Disordered" evidence="4">
    <location>
        <begin position="209"/>
        <end position="256"/>
    </location>
</feature>
<dbReference type="GO" id="GO:0031213">
    <property type="term" value="C:RSF complex"/>
    <property type="evidence" value="ECO:0007669"/>
    <property type="project" value="InterPro"/>
</dbReference>
<evidence type="ECO:0000313" key="6">
    <source>
        <dbReference type="EMBL" id="ORX56275.1"/>
    </source>
</evidence>
<evidence type="ECO:0000256" key="3">
    <source>
        <dbReference type="ARBA" id="ARBA00022833"/>
    </source>
</evidence>
<sequence length="775" mass="88909">MALDGSTLITLRNNIEFASIAQFLHTYQHAFRPWPAWTDTYESFLYSKHLTPNDDYVFATEDLEQMFLDPSKRIFLQDLFVRLLRVLTRNRFLNDTTWEQYLAKEYDKRADQDLVNPFFREPELDQTKEPEHPEDSPNNPQPIAYSELSLASQVHVLHELCEWQLDFPDRFREHLETGEDERQWRVEPIGFDAKGDTYWLFDDNRLYRQSDRKPPKKKATKRKRAPPPPSSRSTRRTRTAESQPTQHNGNSEDEQDWSPWQLLCRTVADWRAFPQRYADSQHVDEKRFYKLLANDVVPKVIPAIEEHEAEIQKAAAMALRKRSSRIMVRELEALEQQQFNMMSRSSSNEPELTRSERRRLQQEQDEKDRQSRARQERAQERERKIEEQRYVETLAAEKSRLERERRLLLRQGHADSDLYPDSMSPPALDASPSHPTQPLDQPEGKPKRKYTKKIKDKDKTITVNITMDDTPKKPKKPKRDPNAPPKKRGRKSNAQKLLELQQRQQEEEDGWMFRCLCGVQGLNIDDGAPMIACEKCAEWQHIECLRNSNQIPRNSHALEQFVFICRRCLADQEGKMDLDIDVVDHPMENRTIVESSAVPASQPFAVAAHPPPSPYAIPSAPAMPSLQRTIAIAPHPSSSMRLVQPPQERQTTLPARLPPLHQMTSSQPSMLPPSNIRSNVTHSSTTEPRPQPLGFTFESPPQHYSISPAVHQPPPAPVAPLPFSSPVACQPTVADAQGAKLPPLQFAYSSVDSTSAPPTHASNFPSSAIDSSNGA</sequence>
<evidence type="ECO:0000313" key="7">
    <source>
        <dbReference type="Proteomes" id="UP000242146"/>
    </source>
</evidence>
<feature type="compositionally biased region" description="Polar residues" evidence="4">
    <location>
        <begin position="338"/>
        <end position="350"/>
    </location>
</feature>
<dbReference type="GO" id="GO:0006355">
    <property type="term" value="P:regulation of DNA-templated transcription"/>
    <property type="evidence" value="ECO:0007669"/>
    <property type="project" value="InterPro"/>
</dbReference>
<dbReference type="Proteomes" id="UP000242146">
    <property type="component" value="Unassembled WGS sequence"/>
</dbReference>
<reference evidence="6 7" key="1">
    <citation type="submission" date="2016-07" db="EMBL/GenBank/DDBJ databases">
        <title>Pervasive Adenine N6-methylation of Active Genes in Fungi.</title>
        <authorList>
            <consortium name="DOE Joint Genome Institute"/>
            <person name="Mondo S.J."/>
            <person name="Dannebaum R.O."/>
            <person name="Kuo R.C."/>
            <person name="Labutti K."/>
            <person name="Haridas S."/>
            <person name="Kuo A."/>
            <person name="Salamov A."/>
            <person name="Ahrendt S.R."/>
            <person name="Lipzen A."/>
            <person name="Sullivan W."/>
            <person name="Andreopoulos W.B."/>
            <person name="Clum A."/>
            <person name="Lindquist E."/>
            <person name="Daum C."/>
            <person name="Ramamoorthy G.K."/>
            <person name="Gryganskyi A."/>
            <person name="Culley D."/>
            <person name="Magnuson J.K."/>
            <person name="James T.Y."/>
            <person name="O'Malley M.A."/>
            <person name="Stajich J.E."/>
            <person name="Spatafora J.W."/>
            <person name="Visel A."/>
            <person name="Grigoriev I.V."/>
        </authorList>
    </citation>
    <scope>NUCLEOTIDE SEQUENCE [LARGE SCALE GENOMIC DNA]</scope>
    <source>
        <strain evidence="6 7">NRRL 3301</strain>
    </source>
</reference>
<dbReference type="InterPro" id="IPR028938">
    <property type="entry name" value="Rsf1-like"/>
</dbReference>
<dbReference type="AlphaFoldDB" id="A0A1X2GL17"/>
<keyword evidence="3" id="KW-0862">Zinc</keyword>
<feature type="region of interest" description="Disordered" evidence="4">
    <location>
        <begin position="655"/>
        <end position="718"/>
    </location>
</feature>
<evidence type="ECO:0000256" key="4">
    <source>
        <dbReference type="SAM" id="MobiDB-lite"/>
    </source>
</evidence>